<keyword evidence="10" id="KW-1185">Reference proteome</keyword>
<name>A0A4Z1H715_9HELO</name>
<feature type="domain" description="Rhodopsin" evidence="8">
    <location>
        <begin position="45"/>
        <end position="305"/>
    </location>
</feature>
<evidence type="ECO:0000256" key="3">
    <source>
        <dbReference type="ARBA" id="ARBA00022989"/>
    </source>
</evidence>
<feature type="region of interest" description="Disordered" evidence="6">
    <location>
        <begin position="357"/>
        <end position="415"/>
    </location>
</feature>
<feature type="compositionally biased region" description="Basic and acidic residues" evidence="6">
    <location>
        <begin position="368"/>
        <end position="378"/>
    </location>
</feature>
<keyword evidence="2 7" id="KW-0812">Transmembrane</keyword>
<evidence type="ECO:0000256" key="4">
    <source>
        <dbReference type="ARBA" id="ARBA00023136"/>
    </source>
</evidence>
<dbReference type="PANTHER" id="PTHR33048:SF47">
    <property type="entry name" value="INTEGRAL MEMBRANE PROTEIN-RELATED"/>
    <property type="match status" value="1"/>
</dbReference>
<evidence type="ECO:0000313" key="9">
    <source>
        <dbReference type="EMBL" id="TGO40917.1"/>
    </source>
</evidence>
<evidence type="ECO:0000256" key="6">
    <source>
        <dbReference type="SAM" id="MobiDB-lite"/>
    </source>
</evidence>
<dbReference type="AlphaFoldDB" id="A0A4Z1H715"/>
<proteinExistence type="inferred from homology"/>
<evidence type="ECO:0000256" key="5">
    <source>
        <dbReference type="ARBA" id="ARBA00038359"/>
    </source>
</evidence>
<organism evidence="9 10">
    <name type="scientific">Botrytis hyacinthi</name>
    <dbReference type="NCBI Taxonomy" id="278943"/>
    <lineage>
        <taxon>Eukaryota</taxon>
        <taxon>Fungi</taxon>
        <taxon>Dikarya</taxon>
        <taxon>Ascomycota</taxon>
        <taxon>Pezizomycotina</taxon>
        <taxon>Leotiomycetes</taxon>
        <taxon>Helotiales</taxon>
        <taxon>Sclerotiniaceae</taxon>
        <taxon>Botrytis</taxon>
    </lineage>
</organism>
<dbReference type="GO" id="GO:0016020">
    <property type="term" value="C:membrane"/>
    <property type="evidence" value="ECO:0007669"/>
    <property type="project" value="UniProtKB-SubCell"/>
</dbReference>
<protein>
    <recommendedName>
        <fullName evidence="8">Rhodopsin domain-containing protein</fullName>
    </recommendedName>
</protein>
<keyword evidence="4 7" id="KW-0472">Membrane</keyword>
<evidence type="ECO:0000256" key="1">
    <source>
        <dbReference type="ARBA" id="ARBA00004141"/>
    </source>
</evidence>
<feature type="transmembrane region" description="Helical" evidence="7">
    <location>
        <begin position="209"/>
        <end position="228"/>
    </location>
</feature>
<dbReference type="InterPro" id="IPR049326">
    <property type="entry name" value="Rhodopsin_dom_fungi"/>
</dbReference>
<comment type="subcellular location">
    <subcellularLocation>
        <location evidence="1">Membrane</location>
        <topology evidence="1">Multi-pass membrane protein</topology>
    </subcellularLocation>
</comment>
<dbReference type="Pfam" id="PF20684">
    <property type="entry name" value="Fung_rhodopsin"/>
    <property type="match status" value="1"/>
</dbReference>
<evidence type="ECO:0000256" key="7">
    <source>
        <dbReference type="SAM" id="Phobius"/>
    </source>
</evidence>
<accession>A0A4Z1H715</accession>
<dbReference type="PANTHER" id="PTHR33048">
    <property type="entry name" value="PTH11-LIKE INTEGRAL MEMBRANE PROTEIN (AFU_ORTHOLOGUE AFUA_5G11245)"/>
    <property type="match status" value="1"/>
</dbReference>
<dbReference type="Proteomes" id="UP000297814">
    <property type="component" value="Unassembled WGS sequence"/>
</dbReference>
<dbReference type="EMBL" id="PQXK01000029">
    <property type="protein sequence ID" value="TGO40917.1"/>
    <property type="molecule type" value="Genomic_DNA"/>
</dbReference>
<sequence length="415" mass="46013">MSTGLLPAPPGVTPDLNPSALSSTQVAFIIAYTITLGLASSTLGIRLYTRISIMNSFGLDDVAIILSYACSIAYFAITVDCMKFGFGRHLWEVTAEQMASYLTKLSPMVATYAWAPAFTKLSILILLYRLNPSKYFRIGCCFVAGIIIIYTLAISLIIAIPCIPTNPANGACLNKCGLWQAIFNILTDAAILILPSHMLYLLKLPLRQKLAVASIFSTGILCVQPLSLLLKHCLRKLFHLQLEGFADIIVDSVIIICIVRITYIMALQNNPDVLYTQGRAAVWSSVEINIGIFCNTLVVLRPFIRQYFPGLFSSHLISNDPRQTPDPEANIESRKRRIGKLRKKNSLTLTTTMDHQMETIDKQSGITREYEVSVERSGGEGTSDESSGKEREREDETESMEQMIRQVNVDGGDRL</sequence>
<evidence type="ECO:0000259" key="8">
    <source>
        <dbReference type="Pfam" id="PF20684"/>
    </source>
</evidence>
<reference evidence="9 10" key="1">
    <citation type="submission" date="2017-12" db="EMBL/GenBank/DDBJ databases">
        <title>Comparative genomics of Botrytis spp.</title>
        <authorList>
            <person name="Valero-Jimenez C.A."/>
            <person name="Tapia P."/>
            <person name="Veloso J."/>
            <person name="Silva-Moreno E."/>
            <person name="Staats M."/>
            <person name="Valdes J.H."/>
            <person name="Van Kan J.A.L."/>
        </authorList>
    </citation>
    <scope>NUCLEOTIDE SEQUENCE [LARGE SCALE GENOMIC DNA]</scope>
    <source>
        <strain evidence="9 10">Bh0001</strain>
    </source>
</reference>
<dbReference type="InterPro" id="IPR052337">
    <property type="entry name" value="SAT4-like"/>
</dbReference>
<feature type="transmembrane region" description="Helical" evidence="7">
    <location>
        <begin position="135"/>
        <end position="161"/>
    </location>
</feature>
<comment type="caution">
    <text evidence="9">The sequence shown here is derived from an EMBL/GenBank/DDBJ whole genome shotgun (WGS) entry which is preliminary data.</text>
</comment>
<evidence type="ECO:0000313" key="10">
    <source>
        <dbReference type="Proteomes" id="UP000297814"/>
    </source>
</evidence>
<feature type="transmembrane region" description="Helical" evidence="7">
    <location>
        <begin position="57"/>
        <end position="77"/>
    </location>
</feature>
<gene>
    <name evidence="9" type="ORF">BHYA_0029g00260</name>
</gene>
<feature type="transmembrane region" description="Helical" evidence="7">
    <location>
        <begin position="248"/>
        <end position="267"/>
    </location>
</feature>
<feature type="transmembrane region" description="Helical" evidence="7">
    <location>
        <begin position="181"/>
        <end position="202"/>
    </location>
</feature>
<comment type="similarity">
    <text evidence="5">Belongs to the SAT4 family.</text>
</comment>
<keyword evidence="3 7" id="KW-1133">Transmembrane helix</keyword>
<feature type="transmembrane region" description="Helical" evidence="7">
    <location>
        <begin position="109"/>
        <end position="128"/>
    </location>
</feature>
<evidence type="ECO:0000256" key="2">
    <source>
        <dbReference type="ARBA" id="ARBA00022692"/>
    </source>
</evidence>
<feature type="transmembrane region" description="Helical" evidence="7">
    <location>
        <begin position="26"/>
        <end position="45"/>
    </location>
</feature>